<name>A0A7S3M1L9_9STRA</name>
<gene>
    <name evidence="3" type="ORF">SELO1098_LOCUS5435</name>
</gene>
<dbReference type="PANTHER" id="PTHR23084">
    <property type="entry name" value="PHOSPHATIDYLINOSITOL-4-PHOSPHATE 5-KINASE RELATED"/>
    <property type="match status" value="1"/>
</dbReference>
<dbReference type="AlphaFoldDB" id="A0A7S3M1L9"/>
<proteinExistence type="predicted"/>
<keyword evidence="1" id="KW-0677">Repeat</keyword>
<dbReference type="Pfam" id="PF02493">
    <property type="entry name" value="MORN"/>
    <property type="match status" value="11"/>
</dbReference>
<dbReference type="SMART" id="SM00698">
    <property type="entry name" value="MORN"/>
    <property type="match status" value="11"/>
</dbReference>
<organism evidence="3">
    <name type="scientific">Spumella elongata</name>
    <dbReference type="NCBI Taxonomy" id="89044"/>
    <lineage>
        <taxon>Eukaryota</taxon>
        <taxon>Sar</taxon>
        <taxon>Stramenopiles</taxon>
        <taxon>Ochrophyta</taxon>
        <taxon>Chrysophyceae</taxon>
        <taxon>Chromulinales</taxon>
        <taxon>Chromulinaceae</taxon>
        <taxon>Spumella</taxon>
    </lineage>
</organism>
<evidence type="ECO:0000313" key="3">
    <source>
        <dbReference type="EMBL" id="CAE0276605.1"/>
    </source>
</evidence>
<dbReference type="EMBL" id="HBIC01010948">
    <property type="protein sequence ID" value="CAE0276605.1"/>
    <property type="molecule type" value="Transcribed_RNA"/>
</dbReference>
<dbReference type="InterPro" id="IPR003409">
    <property type="entry name" value="MORN"/>
</dbReference>
<reference evidence="3" key="1">
    <citation type="submission" date="2021-01" db="EMBL/GenBank/DDBJ databases">
        <authorList>
            <person name="Corre E."/>
            <person name="Pelletier E."/>
            <person name="Niang G."/>
            <person name="Scheremetjew M."/>
            <person name="Finn R."/>
            <person name="Kale V."/>
            <person name="Holt S."/>
            <person name="Cochrane G."/>
            <person name="Meng A."/>
            <person name="Brown T."/>
            <person name="Cohen L."/>
        </authorList>
    </citation>
    <scope>NUCLEOTIDE SEQUENCE</scope>
    <source>
        <strain evidence="3">CCAP 955/1</strain>
    </source>
</reference>
<protein>
    <submittedName>
        <fullName evidence="3">Uncharacterized protein</fullName>
    </submittedName>
</protein>
<sequence length="440" mass="49702">MPKKKDKLKDQDHWEPVSPGGGSWRQKEYNEGIYTGQMKRGSRDGTGTLRERNGVILYEGDWKDDKPHGYGKKYFPRTHDRHEGSYSRGDRHGLGIYLWANGDRYSGDWDTGLMHGRGRFEWAASGEVYNGHWVKGKMTGEGIKVQSDGCRLQGAFLGGELHGWAEKIFAGGDRYTGYFKNNSREGYGEYVWTDGSRYRGQWHNDLTHGRGELVTALDRVSAERDRDRLRHRRGDSSWLDSVLSYNGEFACGRLHGYGTAQMFDGSTYTGEWREDRFEGWGKLRYADQSEYEGDLHQGLRHGQGQLQHHMQFIPPLEEEDNMTDGSVTSTSTPPHPLFPGHLTAVQAAPPLPPTMPAALAIQFEPPLEELDLSPQGPAVSVEDVLHTWGGIYIGDWEQDRPHGRGTLQLRNGQFYQGTFFQGRIHHHPSTDSANAGVQPP</sequence>
<evidence type="ECO:0000256" key="2">
    <source>
        <dbReference type="SAM" id="MobiDB-lite"/>
    </source>
</evidence>
<evidence type="ECO:0000256" key="1">
    <source>
        <dbReference type="ARBA" id="ARBA00022737"/>
    </source>
</evidence>
<dbReference type="SUPFAM" id="SSF82185">
    <property type="entry name" value="Histone H3 K4-specific methyltransferase SET7/9 N-terminal domain"/>
    <property type="match status" value="3"/>
</dbReference>
<accession>A0A7S3M1L9</accession>
<feature type="region of interest" description="Disordered" evidence="2">
    <location>
        <begin position="1"/>
        <end position="29"/>
    </location>
</feature>
<dbReference type="Gene3D" id="2.20.110.10">
    <property type="entry name" value="Histone H3 K4-specific methyltransferase SET7/9 N-terminal domain"/>
    <property type="match status" value="4"/>
</dbReference>
<dbReference type="PANTHER" id="PTHR23084:SF263">
    <property type="entry name" value="MORN REPEAT-CONTAINING PROTEIN 1"/>
    <property type="match status" value="1"/>
</dbReference>